<name>A0ABY8H4V0_9MICC</name>
<dbReference type="Proteomes" id="UP001219037">
    <property type="component" value="Chromosome"/>
</dbReference>
<keyword evidence="2" id="KW-0238">DNA-binding</keyword>
<dbReference type="Pfam" id="PF13404">
    <property type="entry name" value="HTH_AsnC-type"/>
    <property type="match status" value="1"/>
</dbReference>
<dbReference type="InterPro" id="IPR036388">
    <property type="entry name" value="WH-like_DNA-bd_sf"/>
</dbReference>
<evidence type="ECO:0000313" key="5">
    <source>
        <dbReference type="EMBL" id="WFP15956.1"/>
    </source>
</evidence>
<proteinExistence type="predicted"/>
<dbReference type="EMBL" id="CP121252">
    <property type="protein sequence ID" value="WFP15956.1"/>
    <property type="molecule type" value="Genomic_DNA"/>
</dbReference>
<dbReference type="SMART" id="SM00344">
    <property type="entry name" value="HTH_ASNC"/>
    <property type="match status" value="1"/>
</dbReference>
<dbReference type="InterPro" id="IPR000485">
    <property type="entry name" value="AsnC-type_HTH_dom"/>
</dbReference>
<keyword evidence="6" id="KW-1185">Reference proteome</keyword>
<dbReference type="InterPro" id="IPR011008">
    <property type="entry name" value="Dimeric_a/b-barrel"/>
</dbReference>
<dbReference type="Gene3D" id="3.30.70.920">
    <property type="match status" value="1"/>
</dbReference>
<dbReference type="InterPro" id="IPR011991">
    <property type="entry name" value="ArsR-like_HTH"/>
</dbReference>
<dbReference type="PROSITE" id="PS50956">
    <property type="entry name" value="HTH_ASNC_2"/>
    <property type="match status" value="1"/>
</dbReference>
<dbReference type="InterPro" id="IPR019888">
    <property type="entry name" value="Tscrpt_reg_AsnC-like"/>
</dbReference>
<organism evidence="5 6">
    <name type="scientific">Citricoccus muralis</name>
    <dbReference type="NCBI Taxonomy" id="169134"/>
    <lineage>
        <taxon>Bacteria</taxon>
        <taxon>Bacillati</taxon>
        <taxon>Actinomycetota</taxon>
        <taxon>Actinomycetes</taxon>
        <taxon>Micrococcales</taxon>
        <taxon>Micrococcaceae</taxon>
        <taxon>Citricoccus</taxon>
    </lineage>
</organism>
<protein>
    <submittedName>
        <fullName evidence="5">Lrp/AsnC family transcriptional regulator</fullName>
    </submittedName>
</protein>
<evidence type="ECO:0000256" key="2">
    <source>
        <dbReference type="ARBA" id="ARBA00023125"/>
    </source>
</evidence>
<feature type="domain" description="HTH asnC-type" evidence="4">
    <location>
        <begin position="12"/>
        <end position="73"/>
    </location>
</feature>
<dbReference type="InterPro" id="IPR036390">
    <property type="entry name" value="WH_DNA-bd_sf"/>
</dbReference>
<dbReference type="CDD" id="cd00090">
    <property type="entry name" value="HTH_ARSR"/>
    <property type="match status" value="1"/>
</dbReference>
<dbReference type="SUPFAM" id="SSF54909">
    <property type="entry name" value="Dimeric alpha+beta barrel"/>
    <property type="match status" value="1"/>
</dbReference>
<dbReference type="SUPFAM" id="SSF46785">
    <property type="entry name" value="Winged helix' DNA-binding domain"/>
    <property type="match status" value="1"/>
</dbReference>
<dbReference type="PANTHER" id="PTHR30154">
    <property type="entry name" value="LEUCINE-RESPONSIVE REGULATORY PROTEIN"/>
    <property type="match status" value="1"/>
</dbReference>
<dbReference type="RefSeq" id="WP_270107387.1">
    <property type="nucleotide sequence ID" value="NZ_CP121252.1"/>
</dbReference>
<dbReference type="PANTHER" id="PTHR30154:SF34">
    <property type="entry name" value="TRANSCRIPTIONAL REGULATOR AZLB"/>
    <property type="match status" value="1"/>
</dbReference>
<dbReference type="Gene3D" id="1.10.10.10">
    <property type="entry name" value="Winged helix-like DNA-binding domain superfamily/Winged helix DNA-binding domain"/>
    <property type="match status" value="1"/>
</dbReference>
<evidence type="ECO:0000313" key="6">
    <source>
        <dbReference type="Proteomes" id="UP001219037"/>
    </source>
</evidence>
<dbReference type="InterPro" id="IPR019887">
    <property type="entry name" value="Tscrpt_reg_AsnC/Lrp_C"/>
</dbReference>
<reference evidence="5 6" key="1">
    <citation type="submission" date="2023-04" db="EMBL/GenBank/DDBJ databases">
        <title>Funneling lignin-derived compounds into biodiesel using alkali-halophilic Citricoccus sp. P2.</title>
        <authorList>
            <person name="Luo C.-B."/>
        </authorList>
    </citation>
    <scope>NUCLEOTIDE SEQUENCE [LARGE SCALE GENOMIC DNA]</scope>
    <source>
        <strain evidence="5 6">P2</strain>
    </source>
</reference>
<keyword evidence="3" id="KW-0804">Transcription</keyword>
<keyword evidence="1" id="KW-0805">Transcription regulation</keyword>
<evidence type="ECO:0000256" key="1">
    <source>
        <dbReference type="ARBA" id="ARBA00023015"/>
    </source>
</evidence>
<dbReference type="PRINTS" id="PR00033">
    <property type="entry name" value="HTHASNC"/>
</dbReference>
<gene>
    <name evidence="5" type="ORF">P8192_11210</name>
</gene>
<sequence>MVSLTPSVAEDLDDVDLRIISALTQDGRMAVAALAEHVHVSRAHCYARLRRLQDSGVITGYSAVIDPVKIGLGASAHVMLKLRQHNWRALKAALLKIPEVWHVSLVGGNMDVLLLVRAGSISDLRTVVFDQIQTLPGVVDTQTYMIFEDIESRTALE</sequence>
<accession>A0ABY8H4V0</accession>
<evidence type="ECO:0000259" key="4">
    <source>
        <dbReference type="PROSITE" id="PS50956"/>
    </source>
</evidence>
<dbReference type="Pfam" id="PF01037">
    <property type="entry name" value="AsnC_trans_reg"/>
    <property type="match status" value="1"/>
</dbReference>
<evidence type="ECO:0000256" key="3">
    <source>
        <dbReference type="ARBA" id="ARBA00023163"/>
    </source>
</evidence>